<reference evidence="3 4" key="1">
    <citation type="submission" date="2017-11" db="EMBL/GenBank/DDBJ databases">
        <authorList>
            <person name="Kracher B."/>
        </authorList>
    </citation>
    <scope>NUCLEOTIDE SEQUENCE [LARGE SCALE GENOMIC DNA]</scope>
    <source>
        <strain evidence="3 4">RACE1</strain>
    </source>
</reference>
<evidence type="ECO:0000256" key="2">
    <source>
        <dbReference type="SAM" id="Phobius"/>
    </source>
</evidence>
<feature type="transmembrane region" description="Helical" evidence="2">
    <location>
        <begin position="157"/>
        <end position="178"/>
    </location>
</feature>
<name>A0A383USA2_BLUHO</name>
<keyword evidence="2" id="KW-0472">Membrane</keyword>
<feature type="transmembrane region" description="Helical" evidence="2">
    <location>
        <begin position="116"/>
        <end position="137"/>
    </location>
</feature>
<dbReference type="AlphaFoldDB" id="A0A383USA2"/>
<proteinExistence type="predicted"/>
<accession>A0A383USA2</accession>
<feature type="compositionally biased region" description="Polar residues" evidence="1">
    <location>
        <begin position="302"/>
        <end position="321"/>
    </location>
</feature>
<feature type="compositionally biased region" description="Polar residues" evidence="1">
    <location>
        <begin position="389"/>
        <end position="429"/>
    </location>
</feature>
<keyword evidence="2" id="KW-0812">Transmembrane</keyword>
<feature type="transmembrane region" description="Helical" evidence="2">
    <location>
        <begin position="89"/>
        <end position="110"/>
    </location>
</feature>
<dbReference type="VEuPathDB" id="FungiDB:BLGHR1_12919"/>
<organism evidence="3 4">
    <name type="scientific">Blumeria hordei</name>
    <name type="common">Barley powdery mildew</name>
    <name type="synonym">Blumeria graminis f. sp. hordei</name>
    <dbReference type="NCBI Taxonomy" id="2867405"/>
    <lineage>
        <taxon>Eukaryota</taxon>
        <taxon>Fungi</taxon>
        <taxon>Dikarya</taxon>
        <taxon>Ascomycota</taxon>
        <taxon>Pezizomycotina</taxon>
        <taxon>Leotiomycetes</taxon>
        <taxon>Erysiphales</taxon>
        <taxon>Erysiphaceae</taxon>
        <taxon>Blumeria</taxon>
    </lineage>
</organism>
<gene>
    <name evidence="3" type="ORF">BLGHR1_12919</name>
</gene>
<feature type="transmembrane region" description="Helical" evidence="2">
    <location>
        <begin position="198"/>
        <end position="227"/>
    </location>
</feature>
<dbReference type="Proteomes" id="UP000275772">
    <property type="component" value="Unassembled WGS sequence"/>
</dbReference>
<evidence type="ECO:0000256" key="1">
    <source>
        <dbReference type="SAM" id="MobiDB-lite"/>
    </source>
</evidence>
<feature type="region of interest" description="Disordered" evidence="1">
    <location>
        <begin position="387"/>
        <end position="435"/>
    </location>
</feature>
<sequence length="547" mass="60221">MGKVVAPFLYDAPKSEGSCSPYHSFDPRAISRTSFQSTAPRPKVVGPLVSMEPNYNHCSHYNHLSRTSTKVKPMHSSVKKHVSYTQKTLLALRYCQLFCSCALFVIGLLANPIHKTAVWVIRIAIGVTIGHTIYALYHLSRKASGRIPASSASYSLFASLLDIASVAFFIYIAFFYGIPPTHAKYSLLVILNVDIHVFYKMGLCSAAVGTCLYSVSSSLSLYLAVVFRKIAAMPPDMNPLEDNLTSRHKRNKSSIATNTFVTEVRSSVLTGSKRSSGASYTKSNYLMGSKILQGEPRVSYAPSDSTQLRNARQALPSQAGTGSPAPTELKRSSGSATSPKKPSYIEVPLSDDNESFYQSLVSEFQPTTWYAGDSIKKSCARSSCVIPDSPQTRYTPLQTPQSNKNHPNPLQANPPSDANESSPQSQSPRETTDPLLLLPNKESYRHSEDSSDIGDAFINRSSRDQATEHLTRAPRYGDLRPGKPPVMVGRSDTRQISSGNDYFFENWSPRSILGRRDVSGKLIEEGRSNESGLLNMKLRKFSGKLLF</sequence>
<dbReference type="EMBL" id="UNSH01000041">
    <property type="protein sequence ID" value="SZF02142.1"/>
    <property type="molecule type" value="Genomic_DNA"/>
</dbReference>
<protein>
    <submittedName>
        <fullName evidence="3">Uncharacterized protein</fullName>
    </submittedName>
</protein>
<evidence type="ECO:0000313" key="4">
    <source>
        <dbReference type="Proteomes" id="UP000275772"/>
    </source>
</evidence>
<evidence type="ECO:0000313" key="3">
    <source>
        <dbReference type="EMBL" id="SZF02142.1"/>
    </source>
</evidence>
<keyword evidence="2" id="KW-1133">Transmembrane helix</keyword>
<feature type="region of interest" description="Disordered" evidence="1">
    <location>
        <begin position="297"/>
        <end position="347"/>
    </location>
</feature>